<comment type="caution">
    <text evidence="1">The sequence shown here is derived from an EMBL/GenBank/DDBJ whole genome shotgun (WGS) entry which is preliminary data.</text>
</comment>
<reference evidence="2" key="1">
    <citation type="submission" date="2017-09" db="EMBL/GenBank/DDBJ databases">
        <title>Depth-based differentiation of microbial function through sediment-hosted aquifers and enrichment of novel symbionts in the deep terrestrial subsurface.</title>
        <authorList>
            <person name="Probst A.J."/>
            <person name="Ladd B."/>
            <person name="Jarett J.K."/>
            <person name="Geller-Mcgrath D.E."/>
            <person name="Sieber C.M.K."/>
            <person name="Emerson J.B."/>
            <person name="Anantharaman K."/>
            <person name="Thomas B.C."/>
            <person name="Malmstrom R."/>
            <person name="Stieglmeier M."/>
            <person name="Klingl A."/>
            <person name="Woyke T."/>
            <person name="Ryan C.M."/>
            <person name="Banfield J.F."/>
        </authorList>
    </citation>
    <scope>NUCLEOTIDE SEQUENCE [LARGE SCALE GENOMIC DNA]</scope>
</reference>
<accession>A0A2M7INF5</accession>
<protein>
    <recommendedName>
        <fullName evidence="3">Polymerase nucleotidyl transferase domain-containing protein</fullName>
    </recommendedName>
</protein>
<dbReference type="Proteomes" id="UP000230837">
    <property type="component" value="Unassembled WGS sequence"/>
</dbReference>
<organism evidence="1 2">
    <name type="scientific">Candidatus Kaiserbacteria bacterium CG_4_8_14_3_um_filter_38_9</name>
    <dbReference type="NCBI Taxonomy" id="1974599"/>
    <lineage>
        <taxon>Bacteria</taxon>
        <taxon>Candidatus Kaiseribacteriota</taxon>
    </lineage>
</organism>
<gene>
    <name evidence="1" type="ORF">COZ82_02660</name>
</gene>
<proteinExistence type="predicted"/>
<dbReference type="EMBL" id="PFHR01000139">
    <property type="protein sequence ID" value="PIW96869.1"/>
    <property type="molecule type" value="Genomic_DNA"/>
</dbReference>
<evidence type="ECO:0000313" key="2">
    <source>
        <dbReference type="Proteomes" id="UP000230837"/>
    </source>
</evidence>
<evidence type="ECO:0000313" key="1">
    <source>
        <dbReference type="EMBL" id="PIW96869.1"/>
    </source>
</evidence>
<name>A0A2M7INF5_9BACT</name>
<sequence length="187" mass="22022">MNLIDVSNQYKKVADEFMKSSKLLTALKKYGRIEYEGAYTGNVMLHGDVDIKVIRDTDYLQDEIFVILKDIHDTCGDAFKSLFIKADWDDSRFGKQFPFGKYIGLKTHHNDERWKFDIWFISEAEAFRDQGKINISKLNLTDEQRLKILEFKQYRKDHNLKVSGQEIYEAVLKQGFTDPKTFFDKII</sequence>
<evidence type="ECO:0008006" key="3">
    <source>
        <dbReference type="Google" id="ProtNLM"/>
    </source>
</evidence>
<dbReference type="AlphaFoldDB" id="A0A2M7INF5"/>